<organism evidence="1 2">
    <name type="scientific">Peronosclerospora sorghi</name>
    <dbReference type="NCBI Taxonomy" id="230839"/>
    <lineage>
        <taxon>Eukaryota</taxon>
        <taxon>Sar</taxon>
        <taxon>Stramenopiles</taxon>
        <taxon>Oomycota</taxon>
        <taxon>Peronosporomycetes</taxon>
        <taxon>Peronosporales</taxon>
        <taxon>Peronosporaceae</taxon>
        <taxon>Peronosclerospora</taxon>
    </lineage>
</organism>
<gene>
    <name evidence="1" type="ORF">PsorP6_001452</name>
</gene>
<keyword evidence="2" id="KW-1185">Reference proteome</keyword>
<evidence type="ECO:0000313" key="1">
    <source>
        <dbReference type="EMBL" id="KAI9921999.1"/>
    </source>
</evidence>
<proteinExistence type="predicted"/>
<accession>A0ACC0WSZ9</accession>
<dbReference type="Proteomes" id="UP001163321">
    <property type="component" value="Chromosome 1"/>
</dbReference>
<comment type="caution">
    <text evidence="1">The sequence shown here is derived from an EMBL/GenBank/DDBJ whole genome shotgun (WGS) entry which is preliminary data.</text>
</comment>
<reference evidence="1 2" key="1">
    <citation type="journal article" date="2022" name="bioRxiv">
        <title>The genome of the oomycete Peronosclerospora sorghi, a cosmopolitan pathogen of maize and sorghum, is inflated with dispersed pseudogenes.</title>
        <authorList>
            <person name="Fletcher K."/>
            <person name="Martin F."/>
            <person name="Isakeit T."/>
            <person name="Cavanaugh K."/>
            <person name="Magill C."/>
            <person name="Michelmore R."/>
        </authorList>
    </citation>
    <scope>NUCLEOTIDE SEQUENCE [LARGE SCALE GENOMIC DNA]</scope>
    <source>
        <strain evidence="1">P6</strain>
    </source>
</reference>
<sequence>MTRFFRFLTLLRGRHVEVFHRYKLRQVSGQFSFPSATRQHFGTHLHLHTARRVAVSINGDVLKWRIPLCTHQTVFILEDDDELLDDLSEAYELALCNRYLQDRTATPKSHDYVLKYLFSQPEIMFKKHVRTTQNGFRNLVALLEPHPIFHKNSRSTQKKRMSAGGNRRLKYTEGWIEFEDKKVAKRVAKMLNTKQIGGRKRDYYHDDMWNLKYLKGFKWDHLTEKIAYENRIRDQKLRMEILQARKENEAYLERVEQSKQFEKMEARKADKKAKGDEEQAGIQHVRRTFQQKASTSSKQHQSLKDEELEKVFIASNKIENCRVRIQTTATFIPDPEIGAPLGAFKYRAASVERHGVHFAIWLLTLKTITHIFIEFSKREDIKHAFTNVYCCLGNGIKGIHTRAGIRRFPRFDLAIKFSHRRLPKLVFWIINRQGAFNELVCFVATKKVEQSKDSWRL</sequence>
<name>A0ACC0WSZ9_9STRA</name>
<protein>
    <submittedName>
        <fullName evidence="1">Uncharacterized protein</fullName>
    </submittedName>
</protein>
<evidence type="ECO:0000313" key="2">
    <source>
        <dbReference type="Proteomes" id="UP001163321"/>
    </source>
</evidence>
<dbReference type="EMBL" id="CM047580">
    <property type="protein sequence ID" value="KAI9921999.1"/>
    <property type="molecule type" value="Genomic_DNA"/>
</dbReference>